<feature type="modified residue" description="4-aspartylphosphate" evidence="13">
    <location>
        <position position="865"/>
    </location>
</feature>
<feature type="domain" description="Response regulatory" evidence="16">
    <location>
        <begin position="669"/>
        <end position="791"/>
    </location>
</feature>
<dbReference type="CDD" id="cd00130">
    <property type="entry name" value="PAS"/>
    <property type="match status" value="1"/>
</dbReference>
<dbReference type="InterPro" id="IPR013767">
    <property type="entry name" value="PAS_fold"/>
</dbReference>
<dbReference type="InterPro" id="IPR005467">
    <property type="entry name" value="His_kinase_dom"/>
</dbReference>
<dbReference type="InterPro" id="IPR000014">
    <property type="entry name" value="PAS"/>
</dbReference>
<dbReference type="PRINTS" id="PR00344">
    <property type="entry name" value="BCTRLSENSOR"/>
</dbReference>
<feature type="modified residue" description="Phosphohistidine" evidence="12">
    <location>
        <position position="1022"/>
    </location>
</feature>
<dbReference type="CDD" id="cd00082">
    <property type="entry name" value="HisKA"/>
    <property type="match status" value="1"/>
</dbReference>
<reference evidence="20 21" key="1">
    <citation type="submission" date="2020-05" db="EMBL/GenBank/DDBJ databases">
        <title>Azospirillum oleiclasticum sp. nov, a nitrogen-fixing and heavy crude oil-emulsifying bacterium isolated from the crude oil of Yumen Oilfield.</title>
        <authorList>
            <person name="Wu D."/>
            <person name="Cai M."/>
            <person name="Zhang X."/>
        </authorList>
    </citation>
    <scope>NUCLEOTIDE SEQUENCE [LARGE SCALE GENOMIC DNA]</scope>
    <source>
        <strain evidence="20 21">ROY-1-1-2</strain>
    </source>
</reference>
<feature type="domain" description="MHYT" evidence="19">
    <location>
        <begin position="26"/>
        <end position="221"/>
    </location>
</feature>
<dbReference type="EC" id="2.7.13.3" evidence="3"/>
<dbReference type="PROSITE" id="PS50112">
    <property type="entry name" value="PAS"/>
    <property type="match status" value="1"/>
</dbReference>
<protein>
    <recommendedName>
        <fullName evidence="3">histidine kinase</fullName>
        <ecNumber evidence="3">2.7.13.3</ecNumber>
    </recommendedName>
</protein>
<dbReference type="SUPFAM" id="SSF47226">
    <property type="entry name" value="Histidine-containing phosphotransfer domain, HPT domain"/>
    <property type="match status" value="1"/>
</dbReference>
<dbReference type="SMART" id="SM00448">
    <property type="entry name" value="REC"/>
    <property type="match status" value="2"/>
</dbReference>
<dbReference type="Pfam" id="PF00512">
    <property type="entry name" value="HisKA"/>
    <property type="match status" value="1"/>
</dbReference>
<keyword evidence="5 13" id="KW-0597">Phosphoprotein</keyword>
<dbReference type="PANTHER" id="PTHR45339:SF1">
    <property type="entry name" value="HYBRID SIGNAL TRANSDUCTION HISTIDINE KINASE J"/>
    <property type="match status" value="1"/>
</dbReference>
<evidence type="ECO:0000256" key="1">
    <source>
        <dbReference type="ARBA" id="ARBA00000085"/>
    </source>
</evidence>
<evidence type="ECO:0000259" key="17">
    <source>
        <dbReference type="PROSITE" id="PS50112"/>
    </source>
</evidence>
<keyword evidence="9 14" id="KW-1133">Transmembrane helix</keyword>
<dbReference type="Gene3D" id="3.30.450.20">
    <property type="entry name" value="PAS domain"/>
    <property type="match status" value="1"/>
</dbReference>
<dbReference type="CDD" id="cd17546">
    <property type="entry name" value="REC_hyHK_CKI1_RcsC-like"/>
    <property type="match status" value="2"/>
</dbReference>
<evidence type="ECO:0000256" key="10">
    <source>
        <dbReference type="ARBA" id="ARBA00023012"/>
    </source>
</evidence>
<feature type="modified residue" description="4-aspartylphosphate" evidence="13">
    <location>
        <position position="723"/>
    </location>
</feature>
<evidence type="ECO:0000256" key="12">
    <source>
        <dbReference type="PROSITE-ProRule" id="PRU00110"/>
    </source>
</evidence>
<dbReference type="SUPFAM" id="SSF55785">
    <property type="entry name" value="PYP-like sensor domain (PAS domain)"/>
    <property type="match status" value="1"/>
</dbReference>
<dbReference type="NCBIfam" id="TIGR00229">
    <property type="entry name" value="sensory_box"/>
    <property type="match status" value="1"/>
</dbReference>
<dbReference type="Pfam" id="PF00989">
    <property type="entry name" value="PAS"/>
    <property type="match status" value="1"/>
</dbReference>
<keyword evidence="7" id="KW-0547">Nucleotide-binding</keyword>
<dbReference type="PROSITE" id="PS50110">
    <property type="entry name" value="RESPONSE_REGULATORY"/>
    <property type="match status" value="2"/>
</dbReference>
<evidence type="ECO:0000256" key="11">
    <source>
        <dbReference type="ARBA" id="ARBA00023136"/>
    </source>
</evidence>
<dbReference type="SMART" id="SM00387">
    <property type="entry name" value="HATPase_c"/>
    <property type="match status" value="1"/>
</dbReference>
<evidence type="ECO:0000256" key="2">
    <source>
        <dbReference type="ARBA" id="ARBA00004651"/>
    </source>
</evidence>
<feature type="transmembrane region" description="Helical" evidence="14">
    <location>
        <begin position="162"/>
        <end position="184"/>
    </location>
</feature>
<evidence type="ECO:0000256" key="14">
    <source>
        <dbReference type="PROSITE-ProRule" id="PRU00244"/>
    </source>
</evidence>
<dbReference type="InterPro" id="IPR036641">
    <property type="entry name" value="HPT_dom_sf"/>
</dbReference>
<keyword evidence="10" id="KW-0902">Two-component regulatory system</keyword>
<evidence type="ECO:0000256" key="13">
    <source>
        <dbReference type="PROSITE-ProRule" id="PRU00169"/>
    </source>
</evidence>
<dbReference type="Pfam" id="PF01627">
    <property type="entry name" value="Hpt"/>
    <property type="match status" value="1"/>
</dbReference>
<dbReference type="Pfam" id="PF00072">
    <property type="entry name" value="Response_reg"/>
    <property type="match status" value="2"/>
</dbReference>
<dbReference type="CDD" id="cd16922">
    <property type="entry name" value="HATPase_EvgS-ArcB-TorS-like"/>
    <property type="match status" value="1"/>
</dbReference>
<evidence type="ECO:0000256" key="7">
    <source>
        <dbReference type="ARBA" id="ARBA00022741"/>
    </source>
</evidence>
<dbReference type="SMART" id="SM00091">
    <property type="entry name" value="PAS"/>
    <property type="match status" value="1"/>
</dbReference>
<dbReference type="Gene3D" id="1.20.120.160">
    <property type="entry name" value="HPT domain"/>
    <property type="match status" value="1"/>
</dbReference>
<dbReference type="InterPro" id="IPR036890">
    <property type="entry name" value="HATPase_C_sf"/>
</dbReference>
<dbReference type="Pfam" id="PF03707">
    <property type="entry name" value="MHYT"/>
    <property type="match status" value="2"/>
</dbReference>
<dbReference type="Gene3D" id="3.40.50.2300">
    <property type="match status" value="2"/>
</dbReference>
<feature type="domain" description="PAS" evidence="17">
    <location>
        <begin position="285"/>
        <end position="338"/>
    </location>
</feature>
<dbReference type="Proteomes" id="UP000584642">
    <property type="component" value="Unassembled WGS sequence"/>
</dbReference>
<dbReference type="SMART" id="SM00388">
    <property type="entry name" value="HisKA"/>
    <property type="match status" value="1"/>
</dbReference>
<feature type="domain" description="HPt" evidence="18">
    <location>
        <begin position="983"/>
        <end position="1072"/>
    </location>
</feature>
<feature type="transmembrane region" description="Helical" evidence="14">
    <location>
        <begin position="196"/>
        <end position="215"/>
    </location>
</feature>
<dbReference type="Gene3D" id="1.10.287.130">
    <property type="match status" value="1"/>
</dbReference>
<dbReference type="Pfam" id="PF02518">
    <property type="entry name" value="HATPase_c"/>
    <property type="match status" value="1"/>
</dbReference>
<dbReference type="InterPro" id="IPR005330">
    <property type="entry name" value="MHYT_dom"/>
</dbReference>
<dbReference type="InterPro" id="IPR003594">
    <property type="entry name" value="HATPase_dom"/>
</dbReference>
<dbReference type="PROSITE" id="PS50894">
    <property type="entry name" value="HPT"/>
    <property type="match status" value="1"/>
</dbReference>
<dbReference type="InterPro" id="IPR036097">
    <property type="entry name" value="HisK_dim/P_sf"/>
</dbReference>
<keyword evidence="11 14" id="KW-0472">Membrane</keyword>
<evidence type="ECO:0000259" key="19">
    <source>
        <dbReference type="PROSITE" id="PS50924"/>
    </source>
</evidence>
<evidence type="ECO:0000259" key="16">
    <source>
        <dbReference type="PROSITE" id="PS50110"/>
    </source>
</evidence>
<evidence type="ECO:0000256" key="4">
    <source>
        <dbReference type="ARBA" id="ARBA00022475"/>
    </source>
</evidence>
<comment type="subcellular location">
    <subcellularLocation>
        <location evidence="2">Cell membrane</location>
        <topology evidence="2">Multi-pass membrane protein</topology>
    </subcellularLocation>
</comment>
<feature type="transmembrane region" description="Helical" evidence="14">
    <location>
        <begin position="235"/>
        <end position="259"/>
    </location>
</feature>
<evidence type="ECO:0000259" key="18">
    <source>
        <dbReference type="PROSITE" id="PS50894"/>
    </source>
</evidence>
<keyword evidence="4" id="KW-1003">Cell membrane</keyword>
<evidence type="ECO:0000313" key="20">
    <source>
        <dbReference type="EMBL" id="NYZ23403.1"/>
    </source>
</evidence>
<evidence type="ECO:0000256" key="3">
    <source>
        <dbReference type="ARBA" id="ARBA00012438"/>
    </source>
</evidence>
<keyword evidence="6 14" id="KW-0812">Transmembrane</keyword>
<dbReference type="InterPro" id="IPR011006">
    <property type="entry name" value="CheY-like_superfamily"/>
</dbReference>
<dbReference type="SUPFAM" id="SSF52172">
    <property type="entry name" value="CheY-like"/>
    <property type="match status" value="2"/>
</dbReference>
<evidence type="ECO:0000259" key="15">
    <source>
        <dbReference type="PROSITE" id="PS50109"/>
    </source>
</evidence>
<dbReference type="InterPro" id="IPR008207">
    <property type="entry name" value="Sig_transdc_His_kin_Hpt_dom"/>
</dbReference>
<evidence type="ECO:0000256" key="5">
    <source>
        <dbReference type="ARBA" id="ARBA00022553"/>
    </source>
</evidence>
<evidence type="ECO:0000313" key="21">
    <source>
        <dbReference type="Proteomes" id="UP000584642"/>
    </source>
</evidence>
<organism evidence="20 21">
    <name type="scientific">Azospirillum oleiclasticum</name>
    <dbReference type="NCBI Taxonomy" id="2735135"/>
    <lineage>
        <taxon>Bacteria</taxon>
        <taxon>Pseudomonadati</taxon>
        <taxon>Pseudomonadota</taxon>
        <taxon>Alphaproteobacteria</taxon>
        <taxon>Rhodospirillales</taxon>
        <taxon>Azospirillaceae</taxon>
        <taxon>Azospirillum</taxon>
    </lineage>
</organism>
<dbReference type="InterPro" id="IPR004358">
    <property type="entry name" value="Sig_transdc_His_kin-like_C"/>
</dbReference>
<comment type="catalytic activity">
    <reaction evidence="1">
        <text>ATP + protein L-histidine = ADP + protein N-phospho-L-histidine.</text>
        <dbReference type="EC" id="2.7.13.3"/>
    </reaction>
</comment>
<keyword evidence="21" id="KW-1185">Reference proteome</keyword>
<keyword evidence="8" id="KW-0067">ATP-binding</keyword>
<dbReference type="RefSeq" id="WP_180285180.1">
    <property type="nucleotide sequence ID" value="NZ_JABFDB010000027.1"/>
</dbReference>
<dbReference type="PROSITE" id="PS50924">
    <property type="entry name" value="MHYT"/>
    <property type="match status" value="1"/>
</dbReference>
<gene>
    <name evidence="20" type="ORF">HND93_27195</name>
</gene>
<evidence type="ECO:0000256" key="9">
    <source>
        <dbReference type="ARBA" id="ARBA00022989"/>
    </source>
</evidence>
<dbReference type="PANTHER" id="PTHR45339">
    <property type="entry name" value="HYBRID SIGNAL TRANSDUCTION HISTIDINE KINASE J"/>
    <property type="match status" value="1"/>
</dbReference>
<dbReference type="SUPFAM" id="SSF47384">
    <property type="entry name" value="Homodimeric domain of signal transducing histidine kinase"/>
    <property type="match status" value="1"/>
</dbReference>
<name>A0ABX2TJW9_9PROT</name>
<feature type="transmembrane region" description="Helical" evidence="14">
    <location>
        <begin position="93"/>
        <end position="117"/>
    </location>
</feature>
<evidence type="ECO:0000256" key="8">
    <source>
        <dbReference type="ARBA" id="ARBA00022840"/>
    </source>
</evidence>
<comment type="caution">
    <text evidence="20">The sequence shown here is derived from an EMBL/GenBank/DDBJ whole genome shotgun (WGS) entry which is preliminary data.</text>
</comment>
<dbReference type="PROSITE" id="PS50109">
    <property type="entry name" value="HIS_KIN"/>
    <property type="match status" value="1"/>
</dbReference>
<feature type="transmembrane region" description="Helical" evidence="14">
    <location>
        <begin position="29"/>
        <end position="49"/>
    </location>
</feature>
<feature type="domain" description="Response regulatory" evidence="16">
    <location>
        <begin position="816"/>
        <end position="932"/>
    </location>
</feature>
<proteinExistence type="predicted"/>
<evidence type="ECO:0000256" key="6">
    <source>
        <dbReference type="ARBA" id="ARBA00022692"/>
    </source>
</evidence>
<accession>A0ABX2TJW9</accession>
<dbReference type="InterPro" id="IPR001789">
    <property type="entry name" value="Sig_transdc_resp-reg_receiver"/>
</dbReference>
<sequence length="1162" mass="123359">MTFWLDRYFRPSFAEAEALAPLPGAYSPGLVVLSVLIAMLAALVALLTAERVAASGTRIGRLAWVAAGAVSMGGGIWSMHFIGMLAFSLPCGIGYDIGTTLLSVLPSLLASGVALLVIGRRGDIGMARLLTGSVLMGGGIGAMHYTGMAAMTLDALLRYDPLLVLLSVVVAVFLAFLSLGMLALRRRVGPHPLLSVPMAAVVMGAAVAGMHYTAMRAAVFFPVPAGAPAAAVDPTVLAVLIGLFASIVAVATLAGSFAGRQFETAQSLREAVALREAAEREARTGQARLNAILDNVVDAIITIDGTGRIQRWSPSAERIFGYSEAETLDQDVAMLMPEPDRSRHNGYLDRYHRTHEPRIIGSGREVMGRRKSGDLFPLDLSVSEARFGDEVLFTGVLRDATERKRVEGELLAAYREADAANQAKSLFLANVSHEIRTPLNAVIGMTHLLLRTDLTRQQRDQAAKIRQAGQHLLAVINDILDFSKIEAGQLRIEALEFDLEEVLRNVADVVAERAAAKGLELVFDVALDVPPRLVGDPLRVGQVLINYVGNAVKFTERGEVAVSVRVAEETASHTLLRFSVRDTGVGMTAAEQARLFRPFQQADGSTTRRYGGTGLGLAICRRLAELMGGDVGVESVPGAGSTFWFTARLGRGAGGPGMLIPEADLRGRRVLVVDDNANARAAVATQLRSMTFRVDEADSGAEAVERVRAAASGGDPFTVLVLDWFMPGMDGIATWERVRDLSPAGRAPRVVLVTAYGREDVVGRAAVAGLDEVLVKPISPSMLFDSMLRVLGGRARPAGRTALSDDEVPAALAGMRVLLVEDNAVNQEVARELMEGAGLSVAVADHGAAAIERLRREAFDAVLMDMQMPVMDGIAATIAIRAEGSWPGLPIIAMTANAMEDDRRRCLEAGMDDHIPKPIDPAELYATLARWRASGPAVATRRVDTGRPGDVAPDAPPAKAEDHFAALAGVFDVEAALGRTLGRATLYERLLRRFAADQAAGPDRLREALAAGDPARAEFIAHTLRGTAAQIGAVRVQAAAAVLEATLREGRTPEPDAVQAFATAMADAVAAIHRHDGGDAPAPAAVDRGAALASLRRLAALLRDDDPEAQALLAAEEPSVTALLGAQERRTLTAAIDRFDFETALAVVDEVLDRHVASMDPA</sequence>
<dbReference type="EMBL" id="JABFDB010000027">
    <property type="protein sequence ID" value="NYZ23403.1"/>
    <property type="molecule type" value="Genomic_DNA"/>
</dbReference>
<feature type="domain" description="Histidine kinase" evidence="15">
    <location>
        <begin position="430"/>
        <end position="651"/>
    </location>
</feature>
<dbReference type="Gene3D" id="3.30.565.10">
    <property type="entry name" value="Histidine kinase-like ATPase, C-terminal domain"/>
    <property type="match status" value="1"/>
</dbReference>
<dbReference type="InterPro" id="IPR035965">
    <property type="entry name" value="PAS-like_dom_sf"/>
</dbReference>
<dbReference type="InterPro" id="IPR003661">
    <property type="entry name" value="HisK_dim/P_dom"/>
</dbReference>
<feature type="transmembrane region" description="Helical" evidence="14">
    <location>
        <begin position="61"/>
        <end position="87"/>
    </location>
</feature>
<dbReference type="SUPFAM" id="SSF55874">
    <property type="entry name" value="ATPase domain of HSP90 chaperone/DNA topoisomerase II/histidine kinase"/>
    <property type="match status" value="1"/>
</dbReference>